<name>A0A0W4ZJX0_PNEJ7</name>
<dbReference type="RefSeq" id="XP_018228964.1">
    <property type="nucleotide sequence ID" value="XM_018374742.1"/>
</dbReference>
<feature type="active site" description="Nucleophile" evidence="1">
    <location>
        <position position="175"/>
    </location>
</feature>
<dbReference type="Pfam" id="PF06087">
    <property type="entry name" value="Tyr-DNA_phospho"/>
    <property type="match status" value="1"/>
</dbReference>
<dbReference type="EMBL" id="LFWA01000011">
    <property type="protein sequence ID" value="KTW28629.1"/>
    <property type="molecule type" value="Genomic_DNA"/>
</dbReference>
<evidence type="ECO:0000256" key="2">
    <source>
        <dbReference type="PIRSR" id="PIRSR610347-2"/>
    </source>
</evidence>
<dbReference type="PANTHER" id="PTHR12415">
    <property type="entry name" value="TYROSYL-DNA PHOSPHODIESTERASE 1"/>
    <property type="match status" value="1"/>
</dbReference>
<comment type="caution">
    <text evidence="5">The sequence shown here is derived from an EMBL/GenBank/DDBJ whole genome shotgun (WGS) entry which is preliminary data.</text>
</comment>
<dbReference type="GO" id="GO:0003690">
    <property type="term" value="F:double-stranded DNA binding"/>
    <property type="evidence" value="ECO:0007669"/>
    <property type="project" value="TreeGrafter"/>
</dbReference>
<dbReference type="InterPro" id="IPR010347">
    <property type="entry name" value="Tdp1"/>
</dbReference>
<accession>A0A0W4ZJX0</accession>
<dbReference type="PROSITE" id="PS50035">
    <property type="entry name" value="PLD"/>
    <property type="match status" value="1"/>
</dbReference>
<dbReference type="SUPFAM" id="SSF56024">
    <property type="entry name" value="Phospholipase D/nuclease"/>
    <property type="match status" value="2"/>
</dbReference>
<dbReference type="GO" id="GO:0003697">
    <property type="term" value="F:single-stranded DNA binding"/>
    <property type="evidence" value="ECO:0007669"/>
    <property type="project" value="TreeGrafter"/>
</dbReference>
<dbReference type="STRING" id="1408657.A0A0W4ZJX0"/>
<dbReference type="PANTHER" id="PTHR12415:SF4">
    <property type="entry name" value="TYROSYL-DNA PHOSPHODIESTERASE DOMAIN-CONTAINING PROTEIN"/>
    <property type="match status" value="1"/>
</dbReference>
<evidence type="ECO:0000313" key="6">
    <source>
        <dbReference type="Proteomes" id="UP000053447"/>
    </source>
</evidence>
<dbReference type="GO" id="GO:0006281">
    <property type="term" value="P:DNA repair"/>
    <property type="evidence" value="ECO:0007669"/>
    <property type="project" value="InterPro"/>
</dbReference>
<proteinExistence type="predicted"/>
<feature type="active site" description="Proton donor/acceptor" evidence="1">
    <location>
        <position position="399"/>
    </location>
</feature>
<dbReference type="GeneID" id="28940997"/>
<evidence type="ECO:0000313" key="5">
    <source>
        <dbReference type="EMBL" id="KTW28629.1"/>
    </source>
</evidence>
<feature type="site" description="Interaction with DNA" evidence="3">
    <location>
        <position position="422"/>
    </location>
</feature>
<dbReference type="GO" id="GO:0017005">
    <property type="term" value="F:3'-tyrosyl-DNA phosphodiesterase activity"/>
    <property type="evidence" value="ECO:0007669"/>
    <property type="project" value="TreeGrafter"/>
</dbReference>
<protein>
    <recommendedName>
        <fullName evidence="4">PLD phosphodiesterase domain-containing protein</fullName>
    </recommendedName>
</protein>
<dbReference type="GO" id="GO:0005634">
    <property type="term" value="C:nucleus"/>
    <property type="evidence" value="ECO:0007669"/>
    <property type="project" value="InterPro"/>
</dbReference>
<evidence type="ECO:0000256" key="3">
    <source>
        <dbReference type="PIRSR" id="PIRSR610347-3"/>
    </source>
</evidence>
<sequence length="480" mass="54813">MNPKNEETQDKKCDLKIGLLEDNFAENSFYISEEESLSDNKADNIYDYPSKRVCLTNDNIHVKKFKESKELACLEDIPFPNGTIKITAVKGYKETTYDITIENVFQKDILKAAVLSAFVIDPIWVLSKIQLSKTIVVFIHHAKSDKEKQAINELYLCFPNVSAIFPSMEGANCMHCKLQLLFYTTYLRVVIPSANLVDYDWGETGVMENSMYIHDFPRRESAFTEFSTNFERDLFHYCKAKNYPDHILKKMQCYDFKMSKNIHFVHSIPARALNSVDLKDTGYLSLARAVQKLGKASKNDIEINIITSSLGLLKSAFMTNIYRALKGDQTIASYNMDLQSWKTSIKVHFPSINTVLSSNGGKESAGTICFQKQFWENLEFPKSILYDIKSVHKGCLMHHKIILVRNSVPLLNFFYIGSANLSESAWGTLIRSKAKKPIILCRNWESGVVLSLDNHCSYIIKEILCETSLLPNSTPWIFHS</sequence>
<evidence type="ECO:0000256" key="1">
    <source>
        <dbReference type="PIRSR" id="PIRSR610347-1"/>
    </source>
</evidence>
<reference evidence="6" key="1">
    <citation type="journal article" date="2016" name="Nat. Commun.">
        <title>Genome analysis of three Pneumocystis species reveals adaptation mechanisms to life exclusively in mammalian hosts.</title>
        <authorList>
            <person name="Ma L."/>
            <person name="Chen Z."/>
            <person name="Huang D.W."/>
            <person name="Kutty G."/>
            <person name="Ishihara M."/>
            <person name="Wang H."/>
            <person name="Abouelleil A."/>
            <person name="Bishop L."/>
            <person name="Davey E."/>
            <person name="Deng R."/>
            <person name="Deng X."/>
            <person name="Fan L."/>
            <person name="Fantoni G."/>
            <person name="Fitzgerald M."/>
            <person name="Gogineni E."/>
            <person name="Goldberg J.M."/>
            <person name="Handley G."/>
            <person name="Hu X."/>
            <person name="Huber C."/>
            <person name="Jiao X."/>
            <person name="Jones K."/>
            <person name="Levin J.Z."/>
            <person name="Liu Y."/>
            <person name="Macdonald P."/>
            <person name="Melnikov A."/>
            <person name="Raley C."/>
            <person name="Sassi M."/>
            <person name="Sherman B.T."/>
            <person name="Song X."/>
            <person name="Sykes S."/>
            <person name="Tran B."/>
            <person name="Walsh L."/>
            <person name="Xia Y."/>
            <person name="Yang J."/>
            <person name="Young S."/>
            <person name="Zeng Q."/>
            <person name="Zheng X."/>
            <person name="Stephens R."/>
            <person name="Nusbaum C."/>
            <person name="Birren B.W."/>
            <person name="Azadi P."/>
            <person name="Lempicki R.A."/>
            <person name="Cuomo C.A."/>
            <person name="Kovacs J.A."/>
        </authorList>
    </citation>
    <scope>NUCLEOTIDE SEQUENCE [LARGE SCALE GENOMIC DNA]</scope>
    <source>
        <strain evidence="6">RU7</strain>
    </source>
</reference>
<organism evidence="5 6">
    <name type="scientific">Pneumocystis jirovecii (strain RU7)</name>
    <name type="common">Human pneumocystis pneumonia agent</name>
    <dbReference type="NCBI Taxonomy" id="1408657"/>
    <lineage>
        <taxon>Eukaryota</taxon>
        <taxon>Fungi</taxon>
        <taxon>Dikarya</taxon>
        <taxon>Ascomycota</taxon>
        <taxon>Taphrinomycotina</taxon>
        <taxon>Pneumocystomycetes</taxon>
        <taxon>Pneumocystaceae</taxon>
        <taxon>Pneumocystis</taxon>
    </lineage>
</organism>
<dbReference type="OrthoDB" id="47785at2759"/>
<dbReference type="Proteomes" id="UP000053447">
    <property type="component" value="Unassembled WGS sequence"/>
</dbReference>
<keyword evidence="6" id="KW-1185">Reference proteome</keyword>
<dbReference type="AlphaFoldDB" id="A0A0W4ZJX0"/>
<feature type="domain" description="PLD phosphodiesterase" evidence="4">
    <location>
        <begin position="393"/>
        <end position="425"/>
    </location>
</feature>
<dbReference type="CDD" id="cd09122">
    <property type="entry name" value="PLDc_Tdp1_1"/>
    <property type="match status" value="1"/>
</dbReference>
<dbReference type="eggNOG" id="KOG2031">
    <property type="taxonomic scope" value="Eukaryota"/>
</dbReference>
<evidence type="ECO:0000259" key="4">
    <source>
        <dbReference type="PROSITE" id="PS50035"/>
    </source>
</evidence>
<gene>
    <name evidence="5" type="ORF">T551_02479</name>
</gene>
<dbReference type="Gene3D" id="3.30.870.10">
    <property type="entry name" value="Endonuclease Chain A"/>
    <property type="match status" value="2"/>
</dbReference>
<dbReference type="VEuPathDB" id="FungiDB:T551_02479"/>
<dbReference type="InterPro" id="IPR001736">
    <property type="entry name" value="PLipase_D/transphosphatidylase"/>
</dbReference>
<feature type="binding site" evidence="2">
    <location>
        <position position="177"/>
    </location>
    <ligand>
        <name>substrate</name>
    </ligand>
</feature>